<comment type="similarity">
    <text evidence="6 7">Belongs to the class I-like SAM-binding methyltransferase superfamily. C5-methyltransferase family.</text>
</comment>
<evidence type="ECO:0000256" key="6">
    <source>
        <dbReference type="PROSITE-ProRule" id="PRU01016"/>
    </source>
</evidence>
<dbReference type="InterPro" id="IPR001525">
    <property type="entry name" value="C5_MeTfrase"/>
</dbReference>
<keyword evidence="5" id="KW-0680">Restriction system</keyword>
<evidence type="ECO:0000256" key="1">
    <source>
        <dbReference type="ARBA" id="ARBA00011975"/>
    </source>
</evidence>
<dbReference type="GO" id="GO:0044027">
    <property type="term" value="P:negative regulation of gene expression via chromosomal CpG island methylation"/>
    <property type="evidence" value="ECO:0007669"/>
    <property type="project" value="TreeGrafter"/>
</dbReference>
<dbReference type="GO" id="GO:0009307">
    <property type="term" value="P:DNA restriction-modification system"/>
    <property type="evidence" value="ECO:0007669"/>
    <property type="project" value="UniProtKB-KW"/>
</dbReference>
<reference evidence="8 9" key="2">
    <citation type="submission" date="2020-07" db="EMBL/GenBank/DDBJ databases">
        <title>Bacterial metabolism rescues the inhibition of intestinal drug absorption by food and drug additives.</title>
        <authorList>
            <person name="Zou L."/>
            <person name="Spanogiannopoulos P."/>
            <person name="Chien H.-C."/>
            <person name="Pieper L.M."/>
            <person name="Cai W."/>
            <person name="Khuri N."/>
            <person name="Pottel J."/>
            <person name="Vora B."/>
            <person name="Ni Z."/>
            <person name="Tsakalozou E."/>
            <person name="Zhang W."/>
            <person name="Shoichet B.K."/>
            <person name="Giacomini K.M."/>
            <person name="Turnbaugh P.J."/>
        </authorList>
    </citation>
    <scope>NUCLEOTIDE SEQUENCE [LARGE SCALE GENOMIC DNA]</scope>
    <source>
        <strain evidence="8 9">F22</strain>
    </source>
</reference>
<dbReference type="InterPro" id="IPR029063">
    <property type="entry name" value="SAM-dependent_MTases_sf"/>
</dbReference>
<dbReference type="Proteomes" id="UP000554488">
    <property type="component" value="Unassembled WGS sequence"/>
</dbReference>
<dbReference type="EMBL" id="JABWDC010000006">
    <property type="protein sequence ID" value="NUN85520.1"/>
    <property type="molecule type" value="Genomic_DNA"/>
</dbReference>
<sequence length="375" mass="42141">MKFKAIDLFCGAGGLSTGLKKSGFRLCLGVDIDEKALKTYKCNLKRTKVLKEDIKKVTGERITELTGINRRDNFLLAGCPPCQGFSSLGKRDANDEKNELVYEYIRIINELEPSFILMENVPGMSTGVGKEIFKNVVKELEENYHVEYATLNAADFGVPQIRKRLVLHGIRNDVYANLGLDKEKQKILPKSTHSKEKKKGYRKWVTVRKAIFDLPILGAGESYDDGIIKNHKARSLSETNIERLQEIRLHGGNREMISEELQLECHKKENVSYTDTYGIIDPDKPAPTITSGCTIISKGRYCHPTQNRGLSIREAARLQSFDDKFEFQGNMGEMSLQIGNAVPPKLAQASGKVIINYMGLYEDYLEAQTKGVITP</sequence>
<reference evidence="8 9" key="1">
    <citation type="submission" date="2020-04" db="EMBL/GenBank/DDBJ databases">
        <authorList>
            <person name="Pieper L."/>
        </authorList>
    </citation>
    <scope>NUCLEOTIDE SEQUENCE [LARGE SCALE GENOMIC DNA]</scope>
    <source>
        <strain evidence="8 9">F22</strain>
    </source>
</reference>
<dbReference type="EC" id="2.1.1.37" evidence="1"/>
<comment type="caution">
    <text evidence="8">The sequence shown here is derived from an EMBL/GenBank/DDBJ whole genome shotgun (WGS) entry which is preliminary data.</text>
</comment>
<dbReference type="SUPFAM" id="SSF53335">
    <property type="entry name" value="S-adenosyl-L-methionine-dependent methyltransferases"/>
    <property type="match status" value="1"/>
</dbReference>
<feature type="active site" evidence="6">
    <location>
        <position position="82"/>
    </location>
</feature>
<dbReference type="NCBIfam" id="TIGR00675">
    <property type="entry name" value="dcm"/>
    <property type="match status" value="1"/>
</dbReference>
<dbReference type="GO" id="GO:0032259">
    <property type="term" value="P:methylation"/>
    <property type="evidence" value="ECO:0007669"/>
    <property type="project" value="UniProtKB-KW"/>
</dbReference>
<protein>
    <recommendedName>
        <fullName evidence="1">DNA (cytosine-5-)-methyltransferase</fullName>
        <ecNumber evidence="1">2.1.1.37</ecNumber>
    </recommendedName>
</protein>
<keyword evidence="2 6" id="KW-0489">Methyltransferase</keyword>
<dbReference type="Gene3D" id="3.40.50.150">
    <property type="entry name" value="Vaccinia Virus protein VP39"/>
    <property type="match status" value="1"/>
</dbReference>
<dbReference type="RefSeq" id="WP_175305260.1">
    <property type="nucleotide sequence ID" value="NZ_JABWDC010000006.1"/>
</dbReference>
<evidence type="ECO:0000256" key="7">
    <source>
        <dbReference type="RuleBase" id="RU000416"/>
    </source>
</evidence>
<dbReference type="Pfam" id="PF00145">
    <property type="entry name" value="DNA_methylase"/>
    <property type="match status" value="1"/>
</dbReference>
<evidence type="ECO:0000256" key="4">
    <source>
        <dbReference type="ARBA" id="ARBA00022691"/>
    </source>
</evidence>
<dbReference type="PANTHER" id="PTHR10629">
    <property type="entry name" value="CYTOSINE-SPECIFIC METHYLTRANSFERASE"/>
    <property type="match status" value="1"/>
</dbReference>
<evidence type="ECO:0000256" key="5">
    <source>
        <dbReference type="ARBA" id="ARBA00022747"/>
    </source>
</evidence>
<evidence type="ECO:0000313" key="8">
    <source>
        <dbReference type="EMBL" id="NUN85520.1"/>
    </source>
</evidence>
<gene>
    <name evidence="8" type="ORF">HUU93_02685</name>
</gene>
<dbReference type="GO" id="GO:0003677">
    <property type="term" value="F:DNA binding"/>
    <property type="evidence" value="ECO:0007669"/>
    <property type="project" value="TreeGrafter"/>
</dbReference>
<dbReference type="PRINTS" id="PR00105">
    <property type="entry name" value="C5METTRFRASE"/>
</dbReference>
<accession>A0A849XUY5</accession>
<dbReference type="GO" id="GO:0003886">
    <property type="term" value="F:DNA (cytosine-5-)-methyltransferase activity"/>
    <property type="evidence" value="ECO:0007669"/>
    <property type="project" value="UniProtKB-EC"/>
</dbReference>
<evidence type="ECO:0000256" key="2">
    <source>
        <dbReference type="ARBA" id="ARBA00022603"/>
    </source>
</evidence>
<proteinExistence type="inferred from homology"/>
<organism evidence="8 9">
    <name type="scientific">Coprococcus comes</name>
    <dbReference type="NCBI Taxonomy" id="410072"/>
    <lineage>
        <taxon>Bacteria</taxon>
        <taxon>Bacillati</taxon>
        <taxon>Bacillota</taxon>
        <taxon>Clostridia</taxon>
        <taxon>Lachnospirales</taxon>
        <taxon>Lachnospiraceae</taxon>
        <taxon>Coprococcus</taxon>
    </lineage>
</organism>
<keyword evidence="3 6" id="KW-0808">Transferase</keyword>
<evidence type="ECO:0000256" key="3">
    <source>
        <dbReference type="ARBA" id="ARBA00022679"/>
    </source>
</evidence>
<dbReference type="Gene3D" id="3.90.120.10">
    <property type="entry name" value="DNA Methylase, subunit A, domain 2"/>
    <property type="match status" value="1"/>
</dbReference>
<evidence type="ECO:0000313" key="9">
    <source>
        <dbReference type="Proteomes" id="UP000554488"/>
    </source>
</evidence>
<keyword evidence="4 6" id="KW-0949">S-adenosyl-L-methionine</keyword>
<dbReference type="AlphaFoldDB" id="A0A849XUY5"/>
<name>A0A849XUY5_9FIRM</name>
<dbReference type="InterPro" id="IPR050390">
    <property type="entry name" value="C5-Methyltransferase"/>
</dbReference>
<dbReference type="PANTHER" id="PTHR10629:SF52">
    <property type="entry name" value="DNA (CYTOSINE-5)-METHYLTRANSFERASE 1"/>
    <property type="match status" value="1"/>
</dbReference>
<dbReference type="PROSITE" id="PS51679">
    <property type="entry name" value="SAM_MT_C5"/>
    <property type="match status" value="1"/>
</dbReference>